<comment type="caution">
    <text evidence="3">The sequence shown here is derived from an EMBL/GenBank/DDBJ whole genome shotgun (WGS) entry which is preliminary data.</text>
</comment>
<keyword evidence="1" id="KW-0175">Coiled coil</keyword>
<proteinExistence type="predicted"/>
<evidence type="ECO:0000313" key="4">
    <source>
        <dbReference type="Proteomes" id="UP000499080"/>
    </source>
</evidence>
<feature type="coiled-coil region" evidence="1">
    <location>
        <begin position="139"/>
        <end position="166"/>
    </location>
</feature>
<reference evidence="3 4" key="1">
    <citation type="journal article" date="2019" name="Sci. Rep.">
        <title>Orb-weaving spider Araneus ventricosus genome elucidates the spidroin gene catalogue.</title>
        <authorList>
            <person name="Kono N."/>
            <person name="Nakamura H."/>
            <person name="Ohtoshi R."/>
            <person name="Moran D.A.P."/>
            <person name="Shinohara A."/>
            <person name="Yoshida Y."/>
            <person name="Fujiwara M."/>
            <person name="Mori M."/>
            <person name="Tomita M."/>
            <person name="Arakawa K."/>
        </authorList>
    </citation>
    <scope>NUCLEOTIDE SEQUENCE [LARGE SCALE GENOMIC DNA]</scope>
</reference>
<dbReference type="Proteomes" id="UP000499080">
    <property type="component" value="Unassembled WGS sequence"/>
</dbReference>
<dbReference type="OrthoDB" id="4327074at2759"/>
<organism evidence="3 4">
    <name type="scientific">Araneus ventricosus</name>
    <name type="common">Orbweaver spider</name>
    <name type="synonym">Epeira ventricosa</name>
    <dbReference type="NCBI Taxonomy" id="182803"/>
    <lineage>
        <taxon>Eukaryota</taxon>
        <taxon>Metazoa</taxon>
        <taxon>Ecdysozoa</taxon>
        <taxon>Arthropoda</taxon>
        <taxon>Chelicerata</taxon>
        <taxon>Arachnida</taxon>
        <taxon>Araneae</taxon>
        <taxon>Araneomorphae</taxon>
        <taxon>Entelegynae</taxon>
        <taxon>Araneoidea</taxon>
        <taxon>Araneidae</taxon>
        <taxon>Araneus</taxon>
    </lineage>
</organism>
<evidence type="ECO:0000313" key="3">
    <source>
        <dbReference type="EMBL" id="GBN54648.1"/>
    </source>
</evidence>
<gene>
    <name evidence="3" type="ORF">AVEN_229753_1</name>
</gene>
<sequence length="220" mass="24702">IVKTVLPQACTPINIKAGFRKTGIYPLIVNIFTEQDFTPSYATDIPNPEPESTVENEVGPTIIPGDDRPEAGCSKDSVSTFSVLSPADTGAPMISPEDAGPLTPEDVRPLKKAESRKKIGKNRRWKRGTITISADSPNLKALKEKKESLERKKLKYKKRRNERQQTKLAKDREMIKKTLFPPTKKRIIEKSTNLDNSSDDEECYCLVCVGSFKNSKHREK</sequence>
<feature type="non-terminal residue" evidence="3">
    <location>
        <position position="1"/>
    </location>
</feature>
<evidence type="ECO:0000256" key="2">
    <source>
        <dbReference type="SAM" id="MobiDB-lite"/>
    </source>
</evidence>
<name>A0A4Y2PRW5_ARAVE</name>
<protein>
    <submittedName>
        <fullName evidence="3">Uncharacterized protein</fullName>
    </submittedName>
</protein>
<accession>A0A4Y2PRW5</accession>
<dbReference type="EMBL" id="BGPR01134957">
    <property type="protein sequence ID" value="GBN54648.1"/>
    <property type="molecule type" value="Genomic_DNA"/>
</dbReference>
<dbReference type="AlphaFoldDB" id="A0A4Y2PRW5"/>
<feature type="region of interest" description="Disordered" evidence="2">
    <location>
        <begin position="84"/>
        <end position="106"/>
    </location>
</feature>
<evidence type="ECO:0000256" key="1">
    <source>
        <dbReference type="SAM" id="Coils"/>
    </source>
</evidence>
<keyword evidence="4" id="KW-1185">Reference proteome</keyword>